<dbReference type="PROSITE" id="PS00463">
    <property type="entry name" value="ZN2_CY6_FUNGAL_1"/>
    <property type="match status" value="1"/>
</dbReference>
<accession>A0A137NTB4</accession>
<dbReference type="GO" id="GO:0008270">
    <property type="term" value="F:zinc ion binding"/>
    <property type="evidence" value="ECO:0007669"/>
    <property type="project" value="InterPro"/>
</dbReference>
<dbReference type="CDD" id="cd00067">
    <property type="entry name" value="GAL4"/>
    <property type="match status" value="1"/>
</dbReference>
<keyword evidence="5" id="KW-1185">Reference proteome</keyword>
<dbReference type="InterPro" id="IPR050797">
    <property type="entry name" value="Carb_Metab_Trans_Reg"/>
</dbReference>
<dbReference type="SUPFAM" id="SSF57701">
    <property type="entry name" value="Zn2/Cys6 DNA-binding domain"/>
    <property type="match status" value="1"/>
</dbReference>
<feature type="region of interest" description="Disordered" evidence="2">
    <location>
        <begin position="1"/>
        <end position="26"/>
    </location>
</feature>
<feature type="compositionally biased region" description="Polar residues" evidence="2">
    <location>
        <begin position="90"/>
        <end position="116"/>
    </location>
</feature>
<feature type="region of interest" description="Disordered" evidence="2">
    <location>
        <begin position="72"/>
        <end position="116"/>
    </location>
</feature>
<evidence type="ECO:0000256" key="1">
    <source>
        <dbReference type="ARBA" id="ARBA00023242"/>
    </source>
</evidence>
<dbReference type="PANTHER" id="PTHR31668">
    <property type="entry name" value="GLUCOSE TRANSPORT TRANSCRIPTION REGULATOR RGT1-RELATED-RELATED"/>
    <property type="match status" value="1"/>
</dbReference>
<sequence>MPKVTKEKTCQKANKKSELVTSSSASEGGEFIVAPRPCDRCRKHRIRCDRNTQQCLNCKKKGLDCTYNDIPKKRGPKPKILSPESGDIEANNSTTATTNDCSSSQESVISSDNLDSQVNSPISCEFSNSEEFLEEDNSSLNSPNLSDITSAQNDSLLYNEQLYLQQQSICTTTNQVEQFNNLCYTAYSTSIPSYIGEFQPSMTYPQNIYKPQQQQNVIDCTSNSWSNPIFNQYSPQPLPFDMTQYYPLYQNPQNYIPIQNDLWLTIPHINQQQLNTTSCPSTSPELAGLSPLLL</sequence>
<feature type="region of interest" description="Disordered" evidence="2">
    <location>
        <begin position="275"/>
        <end position="294"/>
    </location>
</feature>
<dbReference type="InterPro" id="IPR036864">
    <property type="entry name" value="Zn2-C6_fun-type_DNA-bd_sf"/>
</dbReference>
<dbReference type="EMBL" id="KQ964778">
    <property type="protein sequence ID" value="KXN66023.1"/>
    <property type="molecule type" value="Genomic_DNA"/>
</dbReference>
<dbReference type="Pfam" id="PF00172">
    <property type="entry name" value="Zn_clus"/>
    <property type="match status" value="1"/>
</dbReference>
<dbReference type="PROSITE" id="PS50048">
    <property type="entry name" value="ZN2_CY6_FUNGAL_2"/>
    <property type="match status" value="1"/>
</dbReference>
<dbReference type="SMART" id="SM00066">
    <property type="entry name" value="GAL4"/>
    <property type="match status" value="1"/>
</dbReference>
<evidence type="ECO:0000259" key="3">
    <source>
        <dbReference type="PROSITE" id="PS50048"/>
    </source>
</evidence>
<evidence type="ECO:0000313" key="4">
    <source>
        <dbReference type="EMBL" id="KXN66023.1"/>
    </source>
</evidence>
<feature type="domain" description="Zn(2)-C6 fungal-type" evidence="3">
    <location>
        <begin position="37"/>
        <end position="67"/>
    </location>
</feature>
<keyword evidence="1" id="KW-0539">Nucleus</keyword>
<evidence type="ECO:0000313" key="5">
    <source>
        <dbReference type="Proteomes" id="UP000070444"/>
    </source>
</evidence>
<dbReference type="OrthoDB" id="2123952at2759"/>
<feature type="compositionally biased region" description="Basic and acidic residues" evidence="2">
    <location>
        <begin position="1"/>
        <end position="18"/>
    </location>
</feature>
<dbReference type="Proteomes" id="UP000070444">
    <property type="component" value="Unassembled WGS sequence"/>
</dbReference>
<dbReference type="AlphaFoldDB" id="A0A137NTB4"/>
<organism evidence="4 5">
    <name type="scientific">Conidiobolus coronatus (strain ATCC 28846 / CBS 209.66 / NRRL 28638)</name>
    <name type="common">Delacroixia coronata</name>
    <dbReference type="NCBI Taxonomy" id="796925"/>
    <lineage>
        <taxon>Eukaryota</taxon>
        <taxon>Fungi</taxon>
        <taxon>Fungi incertae sedis</taxon>
        <taxon>Zoopagomycota</taxon>
        <taxon>Entomophthoromycotina</taxon>
        <taxon>Entomophthoromycetes</taxon>
        <taxon>Entomophthorales</taxon>
        <taxon>Ancylistaceae</taxon>
        <taxon>Conidiobolus</taxon>
    </lineage>
</organism>
<reference evidence="4 5" key="1">
    <citation type="journal article" date="2015" name="Genome Biol. Evol.">
        <title>Phylogenomic analyses indicate that early fungi evolved digesting cell walls of algal ancestors of land plants.</title>
        <authorList>
            <person name="Chang Y."/>
            <person name="Wang S."/>
            <person name="Sekimoto S."/>
            <person name="Aerts A.L."/>
            <person name="Choi C."/>
            <person name="Clum A."/>
            <person name="LaButti K.M."/>
            <person name="Lindquist E.A."/>
            <person name="Yee Ngan C."/>
            <person name="Ohm R.A."/>
            <person name="Salamov A.A."/>
            <person name="Grigoriev I.V."/>
            <person name="Spatafora J.W."/>
            <person name="Berbee M.L."/>
        </authorList>
    </citation>
    <scope>NUCLEOTIDE SEQUENCE [LARGE SCALE GENOMIC DNA]</scope>
    <source>
        <strain evidence="4 5">NRRL 28638</strain>
    </source>
</reference>
<name>A0A137NTB4_CONC2</name>
<dbReference type="InterPro" id="IPR001138">
    <property type="entry name" value="Zn2Cys6_DnaBD"/>
</dbReference>
<protein>
    <recommendedName>
        <fullName evidence="3">Zn(2)-C6 fungal-type domain-containing protein</fullName>
    </recommendedName>
</protein>
<dbReference type="GO" id="GO:0000981">
    <property type="term" value="F:DNA-binding transcription factor activity, RNA polymerase II-specific"/>
    <property type="evidence" value="ECO:0007669"/>
    <property type="project" value="InterPro"/>
</dbReference>
<gene>
    <name evidence="4" type="ORF">CONCODRAFT_12224</name>
</gene>
<feature type="compositionally biased region" description="Polar residues" evidence="2">
    <location>
        <begin position="275"/>
        <end position="284"/>
    </location>
</feature>
<proteinExistence type="predicted"/>
<dbReference type="Gene3D" id="4.10.240.10">
    <property type="entry name" value="Zn(2)-C6 fungal-type DNA-binding domain"/>
    <property type="match status" value="1"/>
</dbReference>
<evidence type="ECO:0000256" key="2">
    <source>
        <dbReference type="SAM" id="MobiDB-lite"/>
    </source>
</evidence>